<evidence type="ECO:0000256" key="3">
    <source>
        <dbReference type="ARBA" id="ARBA00023125"/>
    </source>
</evidence>
<dbReference type="Proteomes" id="UP000611640">
    <property type="component" value="Chromosome"/>
</dbReference>
<dbReference type="Gene3D" id="1.10.10.10">
    <property type="entry name" value="Winged helix-like DNA-binding domain superfamily/Winged helix DNA-binding domain"/>
    <property type="match status" value="1"/>
</dbReference>
<dbReference type="KEGG" id="atl:Athai_03820"/>
<dbReference type="GO" id="GO:0003677">
    <property type="term" value="F:DNA binding"/>
    <property type="evidence" value="ECO:0007669"/>
    <property type="project" value="UniProtKB-KW"/>
</dbReference>
<keyword evidence="7" id="KW-1185">Reference proteome</keyword>
<keyword evidence="2" id="KW-0805">Transcription regulation</keyword>
<dbReference type="PANTHER" id="PTHR30346">
    <property type="entry name" value="TRANSCRIPTIONAL DUAL REGULATOR HCAR-RELATED"/>
    <property type="match status" value="1"/>
</dbReference>
<evidence type="ECO:0000313" key="7">
    <source>
        <dbReference type="Proteomes" id="UP000611640"/>
    </source>
</evidence>
<keyword evidence="4" id="KW-0804">Transcription</keyword>
<sequence length="305" mass="33165">MQMAEEETIAAAVRHLAPRLAVLRAVAADEHVTHVAQALGVPQPTVSRWLAELAETLEVPVLARTGRRVRLTRSGRELAEAAGAALTALETGIRRAVEEHDPDSGRVVFAFLHTMGGVQVPELLREFRRHHPRVRFALQQAGHAEMVRRVLDGEVDLALTGPLPEPGERLATALLLRQRLVVAVPVGHRLADRRRVRLAELRGEEFVGLKPGYGLRRITDELCAAAGFTPRLSCVGEEVDTIRGLVAAGLGLAVLPPSVPRPPRGLVEVPVTPQATRSIGLVWPADRPLSPAAARFRDFALARRL</sequence>
<dbReference type="RefSeq" id="WP_203959859.1">
    <property type="nucleotide sequence ID" value="NZ_AP023355.1"/>
</dbReference>
<dbReference type="Pfam" id="PF00126">
    <property type="entry name" value="HTH_1"/>
    <property type="match status" value="1"/>
</dbReference>
<protein>
    <submittedName>
        <fullName evidence="6">LysR family transcriptional regulator</fullName>
    </submittedName>
</protein>
<evidence type="ECO:0000256" key="1">
    <source>
        <dbReference type="ARBA" id="ARBA00009437"/>
    </source>
</evidence>
<dbReference type="EMBL" id="AP023355">
    <property type="protein sequence ID" value="BCJ32879.1"/>
    <property type="molecule type" value="Genomic_DNA"/>
</dbReference>
<comment type="similarity">
    <text evidence="1">Belongs to the LysR transcriptional regulatory family.</text>
</comment>
<proteinExistence type="inferred from homology"/>
<dbReference type="Pfam" id="PF03466">
    <property type="entry name" value="LysR_substrate"/>
    <property type="match status" value="1"/>
</dbReference>
<dbReference type="PANTHER" id="PTHR30346:SF28">
    <property type="entry name" value="HTH-TYPE TRANSCRIPTIONAL REGULATOR CYNR"/>
    <property type="match status" value="1"/>
</dbReference>
<dbReference type="AlphaFoldDB" id="A0A7R7DJI4"/>
<name>A0A7R7DJI4_9ACTN</name>
<dbReference type="InterPro" id="IPR000847">
    <property type="entry name" value="LysR_HTH_N"/>
</dbReference>
<dbReference type="GO" id="GO:0003700">
    <property type="term" value="F:DNA-binding transcription factor activity"/>
    <property type="evidence" value="ECO:0007669"/>
    <property type="project" value="InterPro"/>
</dbReference>
<accession>A0A7R7DJI4</accession>
<dbReference type="SUPFAM" id="SSF46785">
    <property type="entry name" value="Winged helix' DNA-binding domain"/>
    <property type="match status" value="1"/>
</dbReference>
<evidence type="ECO:0000313" key="6">
    <source>
        <dbReference type="EMBL" id="BCJ32879.1"/>
    </source>
</evidence>
<feature type="domain" description="HTH lysR-type" evidence="5">
    <location>
        <begin position="20"/>
        <end position="72"/>
    </location>
</feature>
<gene>
    <name evidence="6" type="ORF">Athai_03820</name>
</gene>
<dbReference type="SUPFAM" id="SSF53850">
    <property type="entry name" value="Periplasmic binding protein-like II"/>
    <property type="match status" value="1"/>
</dbReference>
<dbReference type="InterPro" id="IPR036390">
    <property type="entry name" value="WH_DNA-bd_sf"/>
</dbReference>
<dbReference type="GO" id="GO:0032993">
    <property type="term" value="C:protein-DNA complex"/>
    <property type="evidence" value="ECO:0007669"/>
    <property type="project" value="TreeGrafter"/>
</dbReference>
<dbReference type="Gene3D" id="3.40.190.290">
    <property type="match status" value="1"/>
</dbReference>
<evidence type="ECO:0000256" key="2">
    <source>
        <dbReference type="ARBA" id="ARBA00023015"/>
    </source>
</evidence>
<keyword evidence="3" id="KW-0238">DNA-binding</keyword>
<dbReference type="InterPro" id="IPR036388">
    <property type="entry name" value="WH-like_DNA-bd_sf"/>
</dbReference>
<organism evidence="6 7">
    <name type="scientific">Actinocatenispora thailandica</name>
    <dbReference type="NCBI Taxonomy" id="227318"/>
    <lineage>
        <taxon>Bacteria</taxon>
        <taxon>Bacillati</taxon>
        <taxon>Actinomycetota</taxon>
        <taxon>Actinomycetes</taxon>
        <taxon>Micromonosporales</taxon>
        <taxon>Micromonosporaceae</taxon>
        <taxon>Actinocatenispora</taxon>
    </lineage>
</organism>
<dbReference type="InterPro" id="IPR005119">
    <property type="entry name" value="LysR_subst-bd"/>
</dbReference>
<evidence type="ECO:0000256" key="4">
    <source>
        <dbReference type="ARBA" id="ARBA00023163"/>
    </source>
</evidence>
<dbReference type="CDD" id="cd08434">
    <property type="entry name" value="PBP2_GltC_like"/>
    <property type="match status" value="1"/>
</dbReference>
<dbReference type="PROSITE" id="PS50931">
    <property type="entry name" value="HTH_LYSR"/>
    <property type="match status" value="1"/>
</dbReference>
<evidence type="ECO:0000259" key="5">
    <source>
        <dbReference type="PROSITE" id="PS50931"/>
    </source>
</evidence>
<reference evidence="6 7" key="1">
    <citation type="submission" date="2020-08" db="EMBL/GenBank/DDBJ databases">
        <title>Whole genome shotgun sequence of Actinocatenispora thailandica NBRC 105041.</title>
        <authorList>
            <person name="Komaki H."/>
            <person name="Tamura T."/>
        </authorList>
    </citation>
    <scope>NUCLEOTIDE SEQUENCE [LARGE SCALE GENOMIC DNA]</scope>
    <source>
        <strain evidence="6 7">NBRC 105041</strain>
    </source>
</reference>